<name>A0A2C9K8L2_BIOGL</name>
<dbReference type="InterPro" id="IPR036186">
    <property type="entry name" value="Serpin_sf"/>
</dbReference>
<dbReference type="Gene3D" id="3.30.497.10">
    <property type="entry name" value="Antithrombin, subunit I, domain 2"/>
    <property type="match status" value="1"/>
</dbReference>
<evidence type="ECO:0000259" key="2">
    <source>
        <dbReference type="Pfam" id="PF00079"/>
    </source>
</evidence>
<dbReference type="InterPro" id="IPR023796">
    <property type="entry name" value="Serpin_dom"/>
</dbReference>
<evidence type="ECO:0000256" key="1">
    <source>
        <dbReference type="ARBA" id="ARBA00009500"/>
    </source>
</evidence>
<sequence length="162" mass="18163">MAGLATLVEYNIIINLKYKNCNNFLFGLHLYFIEILLQKAGKVDELFTGLKTENVEMAIPKFKIETKIELDDFLIDMGMVQAFSFELADFSGLSQEAQVYISRVIHKAVIEVQESGTVAAAVTAAKISGRKKLLSFIADHPFLFFLRDKETGQVIFQGKFSG</sequence>
<evidence type="ECO:0000313" key="4">
    <source>
        <dbReference type="Proteomes" id="UP000076420"/>
    </source>
</evidence>
<dbReference type="SUPFAM" id="SSF56574">
    <property type="entry name" value="Serpins"/>
    <property type="match status" value="1"/>
</dbReference>
<accession>A0A2C9K8L2</accession>
<organism evidence="3 4">
    <name type="scientific">Biomphalaria glabrata</name>
    <name type="common">Bloodfluke planorb</name>
    <name type="synonym">Freshwater snail</name>
    <dbReference type="NCBI Taxonomy" id="6526"/>
    <lineage>
        <taxon>Eukaryota</taxon>
        <taxon>Metazoa</taxon>
        <taxon>Spiralia</taxon>
        <taxon>Lophotrochozoa</taxon>
        <taxon>Mollusca</taxon>
        <taxon>Gastropoda</taxon>
        <taxon>Heterobranchia</taxon>
        <taxon>Euthyneura</taxon>
        <taxon>Panpulmonata</taxon>
        <taxon>Hygrophila</taxon>
        <taxon>Lymnaeoidea</taxon>
        <taxon>Planorbidae</taxon>
        <taxon>Biomphalaria</taxon>
    </lineage>
</organism>
<dbReference type="Pfam" id="PF00079">
    <property type="entry name" value="Serpin"/>
    <property type="match status" value="1"/>
</dbReference>
<dbReference type="InterPro" id="IPR042185">
    <property type="entry name" value="Serpin_sf_2"/>
</dbReference>
<dbReference type="VEuPathDB" id="VectorBase:BGLAX_033977"/>
<dbReference type="InterPro" id="IPR042178">
    <property type="entry name" value="Serpin_sf_1"/>
</dbReference>
<dbReference type="GO" id="GO:0004867">
    <property type="term" value="F:serine-type endopeptidase inhibitor activity"/>
    <property type="evidence" value="ECO:0007669"/>
    <property type="project" value="InterPro"/>
</dbReference>
<dbReference type="Gene3D" id="2.30.39.10">
    <property type="entry name" value="Alpha-1-antitrypsin, domain 1"/>
    <property type="match status" value="1"/>
</dbReference>
<dbReference type="STRING" id="6526.A0A2C9K8L2"/>
<proteinExistence type="inferred from homology"/>
<dbReference type="InterPro" id="IPR000215">
    <property type="entry name" value="Serpin_fam"/>
</dbReference>
<gene>
    <name evidence="3" type="primary">106072654</name>
</gene>
<reference evidence="3" key="1">
    <citation type="submission" date="2020-05" db="UniProtKB">
        <authorList>
            <consortium name="EnsemblMetazoa"/>
        </authorList>
    </citation>
    <scope>IDENTIFICATION</scope>
    <source>
        <strain evidence="3">BB02</strain>
    </source>
</reference>
<dbReference type="InterPro" id="IPR023795">
    <property type="entry name" value="Serpin_CS"/>
</dbReference>
<dbReference type="PROSITE" id="PS00284">
    <property type="entry name" value="SERPIN"/>
    <property type="match status" value="1"/>
</dbReference>
<dbReference type="EnsemblMetazoa" id="BGLB016528-RA">
    <property type="protein sequence ID" value="BGLB016528-PA"/>
    <property type="gene ID" value="BGLB016528"/>
</dbReference>
<evidence type="ECO:0000313" key="3">
    <source>
        <dbReference type="EnsemblMetazoa" id="BGLB016528-PA"/>
    </source>
</evidence>
<dbReference type="PANTHER" id="PTHR11461:SF211">
    <property type="entry name" value="GH10112P-RELATED"/>
    <property type="match status" value="1"/>
</dbReference>
<dbReference type="Proteomes" id="UP000076420">
    <property type="component" value="Unassembled WGS sequence"/>
</dbReference>
<protein>
    <recommendedName>
        <fullName evidence="2">Serpin domain-containing protein</fullName>
    </recommendedName>
</protein>
<feature type="domain" description="Serpin" evidence="2">
    <location>
        <begin position="47"/>
        <end position="160"/>
    </location>
</feature>
<dbReference type="KEGG" id="bgt:106072654"/>
<dbReference type="AlphaFoldDB" id="A0A2C9K8L2"/>
<dbReference type="PANTHER" id="PTHR11461">
    <property type="entry name" value="SERINE PROTEASE INHIBITOR, SERPIN"/>
    <property type="match status" value="1"/>
</dbReference>
<dbReference type="VEuPathDB" id="VectorBase:BGLB016528"/>
<dbReference type="GO" id="GO:0005615">
    <property type="term" value="C:extracellular space"/>
    <property type="evidence" value="ECO:0007669"/>
    <property type="project" value="InterPro"/>
</dbReference>
<comment type="similarity">
    <text evidence="1">Belongs to the serpin family.</text>
</comment>